<gene>
    <name evidence="1" type="ORF">J07HQW1_02137</name>
</gene>
<dbReference type="InterPro" id="IPR041025">
    <property type="entry name" value="HNH_repeat"/>
</dbReference>
<sequence>MPHHRIQTHSSWNDAIQEANLEITRHRHISKSELIEELKRLADELERTPTSRDMIEHGNHSPTSYTRAFETWNDAIQEAHLETTRHRQVPKSELIEELKRLADKLGQTPTNDQMMNEGRFAVGAFVTAFGSWNAAIEAADLEKHIQLNISRSDLLDEIKRLADELGRTPRVTDMDADGEFAHATYERLFGSWAESLNQANLEHQRVRHPDKLDHMVRQLGKNKLHIY</sequence>
<dbReference type="Proteomes" id="UP000030649">
    <property type="component" value="Unassembled WGS sequence"/>
</dbReference>
<name>U1PEQ4_9EURY</name>
<protein>
    <submittedName>
        <fullName evidence="1">Uncharacterized protein</fullName>
    </submittedName>
</protein>
<evidence type="ECO:0000313" key="1">
    <source>
        <dbReference type="EMBL" id="ERG92102.1"/>
    </source>
</evidence>
<evidence type="ECO:0000313" key="2">
    <source>
        <dbReference type="Proteomes" id="UP000030649"/>
    </source>
</evidence>
<dbReference type="AlphaFoldDB" id="U1PEQ4"/>
<proteinExistence type="predicted"/>
<dbReference type="HOGENOM" id="CLU_1163774_0_0_2"/>
<dbReference type="EMBL" id="KE356560">
    <property type="protein sequence ID" value="ERG92102.1"/>
    <property type="molecule type" value="Genomic_DNA"/>
</dbReference>
<reference evidence="1 2" key="1">
    <citation type="journal article" date="2013" name="PLoS ONE">
        <title>Assembly-driven community genomics of a hypersaline microbial ecosystem.</title>
        <authorList>
            <person name="Podell S."/>
            <person name="Ugalde J.A."/>
            <person name="Narasingarao P."/>
            <person name="Banfield J.F."/>
            <person name="Heidelberg K.B."/>
            <person name="Allen E.E."/>
        </authorList>
    </citation>
    <scope>NUCLEOTIDE SEQUENCE [LARGE SCALE GENOMIC DNA]</scope>
    <source>
        <strain evidence="2">J07HQW1</strain>
    </source>
</reference>
<organism evidence="1 2">
    <name type="scientific">Haloquadratum walsbyi J07HQW1</name>
    <dbReference type="NCBI Taxonomy" id="1238424"/>
    <lineage>
        <taxon>Archaea</taxon>
        <taxon>Methanobacteriati</taxon>
        <taxon>Methanobacteriota</taxon>
        <taxon>Stenosarchaea group</taxon>
        <taxon>Halobacteria</taxon>
        <taxon>Halobacteriales</taxon>
        <taxon>Haloferacaceae</taxon>
        <taxon>Haloquadratum</taxon>
    </lineage>
</organism>
<dbReference type="Pfam" id="PF18780">
    <property type="entry name" value="HNH_repeat"/>
    <property type="match status" value="3"/>
</dbReference>
<dbReference type="STRING" id="1238424.J07HQW1_02137"/>
<accession>U1PEQ4</accession>